<dbReference type="PRINTS" id="PR00420">
    <property type="entry name" value="RNGMNOXGNASE"/>
</dbReference>
<dbReference type="PANTHER" id="PTHR43624">
    <property type="entry name" value="ELECTRON TRANSFER FLAVOPROTEIN-QUINONE OXIDOREDUCTASE YDIS-RELATED"/>
    <property type="match status" value="1"/>
</dbReference>
<dbReference type="SUPFAM" id="SSF51905">
    <property type="entry name" value="FAD/NAD(P)-binding domain"/>
    <property type="match status" value="1"/>
</dbReference>
<dbReference type="NCBIfam" id="NF007450">
    <property type="entry name" value="PRK10015.1"/>
    <property type="match status" value="1"/>
</dbReference>
<dbReference type="Pfam" id="PF26311">
    <property type="entry name" value="ETF-QO_FixC_C"/>
    <property type="match status" value="1"/>
</dbReference>
<evidence type="ECO:0000256" key="4">
    <source>
        <dbReference type="ARBA" id="ARBA00023002"/>
    </source>
</evidence>
<keyword evidence="2" id="KW-0285">Flavoprotein</keyword>
<dbReference type="SUPFAM" id="SSF54373">
    <property type="entry name" value="FAD-linked reductases, C-terminal domain"/>
    <property type="match status" value="1"/>
</dbReference>
<dbReference type="InterPro" id="IPR039651">
    <property type="entry name" value="FixC-like"/>
</dbReference>
<dbReference type="InterPro" id="IPR059103">
    <property type="entry name" value="FixC-like_C"/>
</dbReference>
<gene>
    <name evidence="7" type="ORF">SDC9_62760</name>
</gene>
<dbReference type="InterPro" id="IPR036188">
    <property type="entry name" value="FAD/NAD-bd_sf"/>
</dbReference>
<dbReference type="Pfam" id="PF12831">
    <property type="entry name" value="FAD_oxidored"/>
    <property type="match status" value="1"/>
</dbReference>
<keyword evidence="4 7" id="KW-0560">Oxidoreductase</keyword>
<evidence type="ECO:0000256" key="1">
    <source>
        <dbReference type="ARBA" id="ARBA00001974"/>
    </source>
</evidence>
<evidence type="ECO:0000256" key="2">
    <source>
        <dbReference type="ARBA" id="ARBA00022630"/>
    </source>
</evidence>
<dbReference type="EC" id="1.5.5.1" evidence="7"/>
<dbReference type="Pfam" id="PF21162">
    <property type="entry name" value="ETFQO_UQ-bd"/>
    <property type="match status" value="1"/>
</dbReference>
<comment type="cofactor">
    <cofactor evidence="1">
        <name>FAD</name>
        <dbReference type="ChEBI" id="CHEBI:57692"/>
    </cofactor>
</comment>
<sequence length="428" mass="45929">MGEEKFDVIIVGGGLAGLTAAYLLAKEGLEVILIERGSFCGSKNVTGGRLYGHSLEKVIPGFAEEAPVERKITKERISLLTKEGGTTIEYTSDKLGYHPSYSVQRGKFDKWLADKAESAGAMIVPGIRVDDVIKEDGKVVGIVAGEEVMKADVVLLADGVNSLLAQKLGMKKELGSHQVAVGVKEVISMDEKTISDRFGCNAGEGVAWMFIGYPTGGNVGGGFLYVNKESISLGAVTTVGDIGHSEVSVPDMMDRMKEHPLIKPLIAGGKTVEYAAHLVPEGGYDMIPTLYDNGVLVAGDAAALVINVGYTVRGMDLAIESGRLAAETILMAKEKGDFSAETLSAYQEALEDSFVFQDMKHYKKFPEFMESSHRMFEQYPTLLDDIFSKLFVISGSNPMKVQDIALNAVKKIGLVNLAKDGIKAMGAL</sequence>
<proteinExistence type="predicted"/>
<evidence type="ECO:0000259" key="6">
    <source>
        <dbReference type="Pfam" id="PF26311"/>
    </source>
</evidence>
<organism evidence="7">
    <name type="scientific">bioreactor metagenome</name>
    <dbReference type="NCBI Taxonomy" id="1076179"/>
    <lineage>
        <taxon>unclassified sequences</taxon>
        <taxon>metagenomes</taxon>
        <taxon>ecological metagenomes</taxon>
    </lineage>
</organism>
<protein>
    <submittedName>
        <fullName evidence="7">Electron transfer flavoprotein-ubiquinone oxidoreductase</fullName>
        <ecNumber evidence="7">1.5.5.1</ecNumber>
    </submittedName>
</protein>
<dbReference type="InterPro" id="IPR049398">
    <property type="entry name" value="ETF-QO/FixC_UQ-bd"/>
</dbReference>
<evidence type="ECO:0000259" key="5">
    <source>
        <dbReference type="Pfam" id="PF21162"/>
    </source>
</evidence>
<feature type="domain" description="FixC-like C-terminal" evidence="6">
    <location>
        <begin position="365"/>
        <end position="427"/>
    </location>
</feature>
<dbReference type="Gene3D" id="3.50.50.60">
    <property type="entry name" value="FAD/NAD(P)-binding domain"/>
    <property type="match status" value="1"/>
</dbReference>
<dbReference type="EMBL" id="VSSQ01002599">
    <property type="protein sequence ID" value="MPM16381.1"/>
    <property type="molecule type" value="Genomic_DNA"/>
</dbReference>
<keyword evidence="3" id="KW-0274">FAD</keyword>
<comment type="caution">
    <text evidence="7">The sequence shown here is derived from an EMBL/GenBank/DDBJ whole genome shotgun (WGS) entry which is preliminary data.</text>
</comment>
<dbReference type="PANTHER" id="PTHR43624:SF2">
    <property type="entry name" value="ELECTRON TRANSFER FLAVOPROTEIN-QUINONE OXIDOREDUCTASE YDIS-RELATED"/>
    <property type="match status" value="1"/>
</dbReference>
<dbReference type="AlphaFoldDB" id="A0A644XKK9"/>
<accession>A0A644XKK9</accession>
<dbReference type="GO" id="GO:0004174">
    <property type="term" value="F:electron-transferring-flavoprotein dehydrogenase activity"/>
    <property type="evidence" value="ECO:0007669"/>
    <property type="project" value="UniProtKB-EC"/>
</dbReference>
<evidence type="ECO:0000256" key="3">
    <source>
        <dbReference type="ARBA" id="ARBA00022827"/>
    </source>
</evidence>
<keyword evidence="7" id="KW-0830">Ubiquinone</keyword>
<evidence type="ECO:0000313" key="7">
    <source>
        <dbReference type="EMBL" id="MPM16381.1"/>
    </source>
</evidence>
<feature type="domain" description="ETF-QO/FixC ubiquinone-binding" evidence="5">
    <location>
        <begin position="180"/>
        <end position="277"/>
    </location>
</feature>
<name>A0A644XKK9_9ZZZZ</name>
<reference evidence="7" key="1">
    <citation type="submission" date="2019-08" db="EMBL/GenBank/DDBJ databases">
        <authorList>
            <person name="Kucharzyk K."/>
            <person name="Murdoch R.W."/>
            <person name="Higgins S."/>
            <person name="Loffler F."/>
        </authorList>
    </citation>
    <scope>NUCLEOTIDE SEQUENCE</scope>
</reference>